<dbReference type="AlphaFoldDB" id="A0A0K0XHA4"/>
<gene>
    <name evidence="1" type="ORF">AFA91_30485</name>
</gene>
<accession>A0A0K0XHA4</accession>
<sequence>MFADTGTIRAHGAACDAHTADLAALGAVLQSLPSRLGALGPAADRFLAVFRAALDDHARSVAALGDRTSQAGVTAQRNAGSYEAAGNQAAALLA</sequence>
<proteinExistence type="predicted"/>
<organism evidence="1 2">
    <name type="scientific">Mycolicibacterium goodii</name>
    <name type="common">Mycobacterium goodii</name>
    <dbReference type="NCBI Taxonomy" id="134601"/>
    <lineage>
        <taxon>Bacteria</taxon>
        <taxon>Bacillati</taxon>
        <taxon>Actinomycetota</taxon>
        <taxon>Actinomycetes</taxon>
        <taxon>Mycobacteriales</taxon>
        <taxon>Mycobacteriaceae</taxon>
        <taxon>Mycolicibacterium</taxon>
    </lineage>
</organism>
<dbReference type="EMBL" id="CP012150">
    <property type="protein sequence ID" value="AKS36766.1"/>
    <property type="molecule type" value="Genomic_DNA"/>
</dbReference>
<dbReference type="PATRIC" id="fig|134601.6.peg.6303"/>
<dbReference type="Proteomes" id="UP000062255">
    <property type="component" value="Chromosome"/>
</dbReference>
<evidence type="ECO:0008006" key="3">
    <source>
        <dbReference type="Google" id="ProtNLM"/>
    </source>
</evidence>
<protein>
    <recommendedName>
        <fullName evidence="3">ESX-1 secretion-associated protein</fullName>
    </recommendedName>
</protein>
<evidence type="ECO:0000313" key="2">
    <source>
        <dbReference type="Proteomes" id="UP000062255"/>
    </source>
</evidence>
<name>A0A0K0XHA4_MYCGD</name>
<dbReference type="STRING" id="134601.AFA91_30485"/>
<dbReference type="KEGG" id="mgo:AFA91_30485"/>
<evidence type="ECO:0000313" key="1">
    <source>
        <dbReference type="EMBL" id="AKS36766.1"/>
    </source>
</evidence>
<reference evidence="1 2" key="1">
    <citation type="submission" date="2015-07" db="EMBL/GenBank/DDBJ databases">
        <title>Complete genome sequence of Mycobacterium goodii X7B, a facultative thermophilic biodesulfurizing bacterium.</title>
        <authorList>
            <person name="Yu B."/>
            <person name="Li F."/>
            <person name="Xu P."/>
        </authorList>
    </citation>
    <scope>NUCLEOTIDE SEQUENCE [LARGE SCALE GENOMIC DNA]</scope>
    <source>
        <strain evidence="1 2">X7B</strain>
    </source>
</reference>